<dbReference type="CDD" id="cd00055">
    <property type="entry name" value="EGF_Lam"/>
    <property type="match status" value="2"/>
</dbReference>
<dbReference type="PANTHER" id="PTHR10574:SF444">
    <property type="entry name" value="BASEMENT MEMBRANE-SPECIFIC HEPARAN SULFATE PROTEOGLYCAN CORE PROTEIN"/>
    <property type="match status" value="1"/>
</dbReference>
<dbReference type="InterPro" id="IPR000742">
    <property type="entry name" value="EGF"/>
</dbReference>
<evidence type="ECO:0000256" key="5">
    <source>
        <dbReference type="ARBA" id="ARBA00022737"/>
    </source>
</evidence>
<reference evidence="13" key="2">
    <citation type="journal article" date="2018" name="Environ. Sci. Technol.">
        <title>The Toxicogenome of Hyalella azteca: A Model for Sediment Ecotoxicology and Evolutionary Toxicology.</title>
        <authorList>
            <person name="Poynton H.C."/>
            <person name="Hasenbein S."/>
            <person name="Benoit J.B."/>
            <person name="Sepulveda M.S."/>
            <person name="Poelchau M.F."/>
            <person name="Hughes D.S.T."/>
            <person name="Murali S.C."/>
            <person name="Chen S."/>
            <person name="Glastad K.M."/>
            <person name="Goodisman M.A.D."/>
            <person name="Werren J.H."/>
            <person name="Vineis J.H."/>
            <person name="Bowen J.L."/>
            <person name="Friedrich M."/>
            <person name="Jones J."/>
            <person name="Robertson H.M."/>
            <person name="Feyereisen R."/>
            <person name="Mechler-Hickson A."/>
            <person name="Mathers N."/>
            <person name="Lee C.E."/>
            <person name="Colbourne J.K."/>
            <person name="Biales A."/>
            <person name="Johnston J.S."/>
            <person name="Wellborn G.A."/>
            <person name="Rosendale A.J."/>
            <person name="Cridge A.G."/>
            <person name="Munoz-Torres M.C."/>
            <person name="Bain P.A."/>
            <person name="Manny A.R."/>
            <person name="Major K.M."/>
            <person name="Lambert F.N."/>
            <person name="Vulpe C.D."/>
            <person name="Tuck P."/>
            <person name="Blalock B.J."/>
            <person name="Lin Y.Y."/>
            <person name="Smith M.E."/>
            <person name="Ochoa-Acuna H."/>
            <person name="Chen M.M."/>
            <person name="Childers C.P."/>
            <person name="Qu J."/>
            <person name="Dugan S."/>
            <person name="Lee S.L."/>
            <person name="Chao H."/>
            <person name="Dinh H."/>
            <person name="Han Y."/>
            <person name="Doddapaneni H."/>
            <person name="Worley K.C."/>
            <person name="Muzny D.M."/>
            <person name="Gibbs R.A."/>
            <person name="Richards S."/>
        </authorList>
    </citation>
    <scope>NUCLEOTIDE SEQUENCE</scope>
    <source>
        <strain evidence="13">HAZT.00-mixed</strain>
        <tissue evidence="13">Whole organism</tissue>
    </source>
</reference>
<dbReference type="Pfam" id="PF00052">
    <property type="entry name" value="Laminin_B"/>
    <property type="match status" value="1"/>
</dbReference>
<dbReference type="GO" id="GO:0009887">
    <property type="term" value="P:animal organ morphogenesis"/>
    <property type="evidence" value="ECO:0007669"/>
    <property type="project" value="TreeGrafter"/>
</dbReference>
<evidence type="ECO:0000259" key="11">
    <source>
        <dbReference type="PROSITE" id="PS50027"/>
    </source>
</evidence>
<dbReference type="Proteomes" id="UP000711488">
    <property type="component" value="Unassembled WGS sequence"/>
</dbReference>
<dbReference type="FunFam" id="2.10.25.10:FF:000307">
    <property type="entry name" value="Basement membrane-specific heparan sulfate proteoglycan core protein"/>
    <property type="match status" value="1"/>
</dbReference>
<dbReference type="GO" id="GO:0005604">
    <property type="term" value="C:basement membrane"/>
    <property type="evidence" value="ECO:0007669"/>
    <property type="project" value="UniProtKB-SubCell"/>
</dbReference>
<dbReference type="EMBL" id="JQDR03003122">
    <property type="protein sequence ID" value="KAA0202727.1"/>
    <property type="molecule type" value="Genomic_DNA"/>
</dbReference>
<dbReference type="SMART" id="SM00180">
    <property type="entry name" value="EGF_Lam"/>
    <property type="match status" value="2"/>
</dbReference>
<comment type="caution">
    <text evidence="10">Lacks conserved residue(s) required for the propagation of feature annotation.</text>
</comment>
<comment type="subcellular location">
    <subcellularLocation>
        <location evidence="1">Secreted</location>
        <location evidence="1">Extracellular space</location>
        <location evidence="1">Extracellular matrix</location>
        <location evidence="1">Basement membrane</location>
    </subcellularLocation>
</comment>
<dbReference type="FunFam" id="2.10.25.10:FF:000106">
    <property type="entry name" value="Heparan sulfate proteoglycan 2"/>
    <property type="match status" value="1"/>
</dbReference>
<evidence type="ECO:0008006" key="14">
    <source>
        <dbReference type="Google" id="ProtNLM"/>
    </source>
</evidence>
<dbReference type="InterPro" id="IPR000034">
    <property type="entry name" value="Laminin_IV"/>
</dbReference>
<feature type="domain" description="Laminin EGF-like" evidence="11">
    <location>
        <begin position="86"/>
        <end position="132"/>
    </location>
</feature>
<dbReference type="Pfam" id="PF00053">
    <property type="entry name" value="EGF_laminin"/>
    <property type="match status" value="2"/>
</dbReference>
<dbReference type="SMART" id="SM00181">
    <property type="entry name" value="EGF"/>
    <property type="match status" value="2"/>
</dbReference>
<keyword evidence="2" id="KW-0964">Secreted</keyword>
<gene>
    <name evidence="13" type="ORF">HAZT_HAZT010235</name>
</gene>
<protein>
    <recommendedName>
        <fullName evidence="14">Laminin IV type A domain-containing protein</fullName>
    </recommendedName>
</protein>
<dbReference type="AlphaFoldDB" id="A0A6A0HDI9"/>
<dbReference type="Gene3D" id="2.170.300.10">
    <property type="entry name" value="Tie2 ligand-binding domain superfamily"/>
    <property type="match status" value="1"/>
</dbReference>
<comment type="caution">
    <text evidence="13">The sequence shown here is derived from an EMBL/GenBank/DDBJ whole genome shotgun (WGS) entry which is preliminary data.</text>
</comment>
<keyword evidence="4" id="KW-0732">Signal</keyword>
<proteinExistence type="predicted"/>
<dbReference type="GO" id="GO:0009888">
    <property type="term" value="P:tissue development"/>
    <property type="evidence" value="ECO:0007669"/>
    <property type="project" value="TreeGrafter"/>
</dbReference>
<feature type="domain" description="Laminin EGF-like" evidence="11">
    <location>
        <begin position="139"/>
        <end position="188"/>
    </location>
</feature>
<keyword evidence="3" id="KW-0272">Extracellular matrix</keyword>
<feature type="disulfide bond" evidence="10">
    <location>
        <begin position="159"/>
        <end position="168"/>
    </location>
</feature>
<dbReference type="SUPFAM" id="SSF57196">
    <property type="entry name" value="EGF/Laminin"/>
    <property type="match status" value="2"/>
</dbReference>
<feature type="disulfide bond" evidence="10">
    <location>
        <begin position="105"/>
        <end position="114"/>
    </location>
</feature>
<name>A0A6A0HDI9_HYAAZ</name>
<dbReference type="InterPro" id="IPR056863">
    <property type="entry name" value="LMN_ATRN_NET-like_EGF"/>
</dbReference>
<dbReference type="Gene3D" id="2.10.25.10">
    <property type="entry name" value="Laminin"/>
    <property type="match status" value="1"/>
</dbReference>
<keyword evidence="5" id="KW-0677">Repeat</keyword>
<keyword evidence="6" id="KW-0084">Basement membrane</keyword>
<feature type="domain" description="Laminin IV type A" evidence="12">
    <location>
        <begin position="214"/>
        <end position="340"/>
    </location>
</feature>
<dbReference type="PROSITE" id="PS01248">
    <property type="entry name" value="EGF_LAM_1"/>
    <property type="match status" value="2"/>
</dbReference>
<reference evidence="13" key="3">
    <citation type="submission" date="2019-06" db="EMBL/GenBank/DDBJ databases">
        <authorList>
            <person name="Poynton C."/>
            <person name="Hasenbein S."/>
            <person name="Benoit J.B."/>
            <person name="Sepulveda M.S."/>
            <person name="Poelchau M.F."/>
            <person name="Murali S.C."/>
            <person name="Chen S."/>
            <person name="Glastad K.M."/>
            <person name="Werren J.H."/>
            <person name="Vineis J.H."/>
            <person name="Bowen J.L."/>
            <person name="Friedrich M."/>
            <person name="Jones J."/>
            <person name="Robertson H.M."/>
            <person name="Feyereisen R."/>
            <person name="Mechler-Hickson A."/>
            <person name="Mathers N."/>
            <person name="Lee C.E."/>
            <person name="Colbourne J.K."/>
            <person name="Biales A."/>
            <person name="Johnston J.S."/>
            <person name="Wellborn G.A."/>
            <person name="Rosendale A.J."/>
            <person name="Cridge A.G."/>
            <person name="Munoz-Torres M.C."/>
            <person name="Bain P.A."/>
            <person name="Manny A.R."/>
            <person name="Major K.M."/>
            <person name="Lambert F.N."/>
            <person name="Vulpe C.D."/>
            <person name="Tuck P."/>
            <person name="Blalock B.J."/>
            <person name="Lin Y.-Y."/>
            <person name="Smith M.E."/>
            <person name="Ochoa-Acuna H."/>
            <person name="Chen M.-J.M."/>
            <person name="Childers C.P."/>
            <person name="Qu J."/>
            <person name="Dugan S."/>
            <person name="Lee S.L."/>
            <person name="Chao H."/>
            <person name="Dinh H."/>
            <person name="Han Y."/>
            <person name="Doddapaneni H."/>
            <person name="Worley K.C."/>
            <person name="Muzny D.M."/>
            <person name="Gibbs R.A."/>
            <person name="Richards S."/>
        </authorList>
    </citation>
    <scope>NUCLEOTIDE SEQUENCE</scope>
    <source>
        <strain evidence="13">HAZT.00-mixed</strain>
        <tissue evidence="13">Whole organism</tissue>
    </source>
</reference>
<evidence type="ECO:0000256" key="8">
    <source>
        <dbReference type="ARBA" id="ARBA00023180"/>
    </source>
</evidence>
<dbReference type="PROSITE" id="PS51115">
    <property type="entry name" value="LAMININ_IVA"/>
    <property type="match status" value="1"/>
</dbReference>
<evidence type="ECO:0000256" key="6">
    <source>
        <dbReference type="ARBA" id="ARBA00022869"/>
    </source>
</evidence>
<dbReference type="PROSITE" id="PS50027">
    <property type="entry name" value="EGF_LAM_2"/>
    <property type="match status" value="2"/>
</dbReference>
<evidence type="ECO:0000259" key="12">
    <source>
        <dbReference type="PROSITE" id="PS51115"/>
    </source>
</evidence>
<sequence>GNSVILRHYGGRQISSSAAETVRVSLVELESVRMDIAETRNTGGPRAGAVEICSCPVGYKGHSCEECEAGYTRGLSGLYLGVCVPCDCNGHSDECNPETNECINCRDNTAGFYCDECLPGYYKDPYSGRCERRDGRPDCSACDPRGAVSDQCLNGACQCKTNVQGDSCSLCAPGYFGLSLTNPDGCLRCWCSGVTDQCFSSNFQKMQIPMNLIGENHGFVITNRARTDVKRDGFRVNIRDNQITYNEMNLLNNQDTYYWSLPQSFTGNLLPSYGGHLEVTQFYESASTNVIREADVVIRGSNGQELVWMLPEPLLQSQRKNYSVPLQETSFVLNQYPVTR</sequence>
<evidence type="ECO:0000256" key="10">
    <source>
        <dbReference type="PROSITE-ProRule" id="PRU00460"/>
    </source>
</evidence>
<dbReference type="PANTHER" id="PTHR10574">
    <property type="entry name" value="NETRIN/LAMININ-RELATED"/>
    <property type="match status" value="1"/>
</dbReference>
<evidence type="ECO:0000256" key="2">
    <source>
        <dbReference type="ARBA" id="ARBA00022525"/>
    </source>
</evidence>
<feature type="non-terminal residue" evidence="13">
    <location>
        <position position="1"/>
    </location>
</feature>
<evidence type="ECO:0000256" key="7">
    <source>
        <dbReference type="ARBA" id="ARBA00023157"/>
    </source>
</evidence>
<evidence type="ECO:0000256" key="1">
    <source>
        <dbReference type="ARBA" id="ARBA00004302"/>
    </source>
</evidence>
<dbReference type="Pfam" id="PF24973">
    <property type="entry name" value="EGF_LMN_ATRN"/>
    <property type="match status" value="1"/>
</dbReference>
<evidence type="ECO:0000313" key="13">
    <source>
        <dbReference type="EMBL" id="KAA0202727.1"/>
    </source>
</evidence>
<evidence type="ECO:0000256" key="3">
    <source>
        <dbReference type="ARBA" id="ARBA00022530"/>
    </source>
</evidence>
<organism evidence="13">
    <name type="scientific">Hyalella azteca</name>
    <name type="common">Amphipod</name>
    <dbReference type="NCBI Taxonomy" id="294128"/>
    <lineage>
        <taxon>Eukaryota</taxon>
        <taxon>Metazoa</taxon>
        <taxon>Ecdysozoa</taxon>
        <taxon>Arthropoda</taxon>
        <taxon>Crustacea</taxon>
        <taxon>Multicrustacea</taxon>
        <taxon>Malacostraca</taxon>
        <taxon>Eumalacostraca</taxon>
        <taxon>Peracarida</taxon>
        <taxon>Amphipoda</taxon>
        <taxon>Senticaudata</taxon>
        <taxon>Talitrida</taxon>
        <taxon>Talitroidea</taxon>
        <taxon>Hyalellidae</taxon>
        <taxon>Hyalella</taxon>
    </lineage>
</organism>
<accession>A0A6A0HDI9</accession>
<dbReference type="InterPro" id="IPR002049">
    <property type="entry name" value="LE_dom"/>
</dbReference>
<dbReference type="InterPro" id="IPR050440">
    <property type="entry name" value="Laminin/Netrin_ECM"/>
</dbReference>
<evidence type="ECO:0000256" key="9">
    <source>
        <dbReference type="ARBA" id="ARBA00023292"/>
    </source>
</evidence>
<keyword evidence="8" id="KW-0325">Glycoprotein</keyword>
<keyword evidence="7 10" id="KW-1015">Disulfide bond</keyword>
<keyword evidence="9 10" id="KW-0424">Laminin EGF-like domain</keyword>
<reference evidence="13" key="1">
    <citation type="submission" date="2014-08" db="EMBL/GenBank/DDBJ databases">
        <authorList>
            <person name="Murali S."/>
            <person name="Richards S."/>
            <person name="Bandaranaike D."/>
            <person name="Bellair M."/>
            <person name="Blankenburg K."/>
            <person name="Chao H."/>
            <person name="Dinh H."/>
            <person name="Doddapaneni H."/>
            <person name="Dugan-Rocha S."/>
            <person name="Elkadiri S."/>
            <person name="Gnanaolivu R."/>
            <person name="Hughes D."/>
            <person name="Lee S."/>
            <person name="Li M."/>
            <person name="Ming W."/>
            <person name="Munidasa M."/>
            <person name="Muniz J."/>
            <person name="Nguyen L."/>
            <person name="Osuji N."/>
            <person name="Pu L.-L."/>
            <person name="Puazo M."/>
            <person name="Skinner E."/>
            <person name="Qu C."/>
            <person name="Quiroz J."/>
            <person name="Raj R."/>
            <person name="Weissenberger G."/>
            <person name="Xin Y."/>
            <person name="Zou X."/>
            <person name="Han Y."/>
            <person name="Worley K."/>
            <person name="Muzny D."/>
            <person name="Gibbs R."/>
        </authorList>
    </citation>
    <scope>NUCLEOTIDE SEQUENCE</scope>
    <source>
        <strain evidence="13">HAZT.00-mixed</strain>
        <tissue evidence="13">Whole organism</tissue>
    </source>
</reference>
<evidence type="ECO:0000256" key="4">
    <source>
        <dbReference type="ARBA" id="ARBA00022729"/>
    </source>
</evidence>